<dbReference type="InterPro" id="IPR050316">
    <property type="entry name" value="Tyrosinase/Hemocyanin"/>
</dbReference>
<keyword evidence="6" id="KW-1185">Reference proteome</keyword>
<dbReference type="InterPro" id="IPR008922">
    <property type="entry name" value="Di-copper_centre_dom_sf"/>
</dbReference>
<dbReference type="SUPFAM" id="SSF48056">
    <property type="entry name" value="Di-copper centre-containing domain"/>
    <property type="match status" value="1"/>
</dbReference>
<evidence type="ECO:0000259" key="3">
    <source>
        <dbReference type="PROSITE" id="PS00497"/>
    </source>
</evidence>
<dbReference type="InterPro" id="IPR002227">
    <property type="entry name" value="Tyrosinase_Cu-bd"/>
</dbReference>
<reference evidence="5 6" key="1">
    <citation type="submission" date="2015-06" db="EMBL/GenBank/DDBJ databases">
        <title>Survival trade-offs in plant roots during colonization by closely related pathogenic and mutualistic fungi.</title>
        <authorList>
            <person name="Hacquard S."/>
            <person name="Kracher B."/>
            <person name="Hiruma K."/>
            <person name="Weinman A."/>
            <person name="Muench P."/>
            <person name="Garrido Oter R."/>
            <person name="Ver Loren van Themaat E."/>
            <person name="Dallerey J.-F."/>
            <person name="Damm U."/>
            <person name="Henrissat B."/>
            <person name="Lespinet O."/>
            <person name="Thon M."/>
            <person name="Kemen E."/>
            <person name="McHardy A.C."/>
            <person name="Schulze-Lefert P."/>
            <person name="O'Connell R.J."/>
        </authorList>
    </citation>
    <scope>NUCLEOTIDE SEQUENCE [LARGE SCALE GENOMIC DNA]</scope>
    <source>
        <strain evidence="5 6">MAFF 238704</strain>
    </source>
</reference>
<dbReference type="Gene3D" id="1.10.1280.10">
    <property type="entry name" value="Di-copper center containing domain from catechol oxidase"/>
    <property type="match status" value="1"/>
</dbReference>
<evidence type="ECO:0000313" key="5">
    <source>
        <dbReference type="EMBL" id="KZL80091.1"/>
    </source>
</evidence>
<sequence>LSPFEKDHYISSVQCLHTRPSRFSSAATLHDDFAYVHFAVGNILHNVAAFLPWHRYFVSVYEKMLREECHFNGDMVYWDWTLDWKHPDAAEVFEPISGFGGNGNVSGALTVGQARCVVDGPFAGLQLQYFDDTSQKPHCLSRNFNNAVQPGTAGYKEGRLDGAPYRPEVLKKVLAEKTYDGFRAALEDGPHNAIPLGLGGDFAAFTAPNDPLFFLHHVQLDRLWWIWQETAPSERLMQYNGMRNVSGVEVPATLDDVLPMTGLSHSATVRDVMDIRNDPLCYTYL</sequence>
<feature type="domain" description="Tyrosinase copper-binding" evidence="3">
    <location>
        <begin position="45"/>
        <end position="62"/>
    </location>
</feature>
<keyword evidence="1" id="KW-0479">Metal-binding</keyword>
<comment type="caution">
    <text evidence="5">The sequence shown here is derived from an EMBL/GenBank/DDBJ whole genome shotgun (WGS) entry which is preliminary data.</text>
</comment>
<dbReference type="Proteomes" id="UP000076584">
    <property type="component" value="Unassembled WGS sequence"/>
</dbReference>
<feature type="non-terminal residue" evidence="5">
    <location>
        <position position="1"/>
    </location>
</feature>
<dbReference type="EMBL" id="LFIW01001979">
    <property type="protein sequence ID" value="KZL80091.1"/>
    <property type="molecule type" value="Genomic_DNA"/>
</dbReference>
<evidence type="ECO:0000259" key="4">
    <source>
        <dbReference type="PROSITE" id="PS00498"/>
    </source>
</evidence>
<protein>
    <submittedName>
        <fullName evidence="5">Di-copper centre-containing</fullName>
    </submittedName>
</protein>
<feature type="non-terminal residue" evidence="5">
    <location>
        <position position="285"/>
    </location>
</feature>
<dbReference type="STRING" id="1573173.A0A167AFV0"/>
<dbReference type="AlphaFoldDB" id="A0A167AFV0"/>
<dbReference type="PANTHER" id="PTHR11474">
    <property type="entry name" value="TYROSINASE FAMILY MEMBER"/>
    <property type="match status" value="1"/>
</dbReference>
<dbReference type="Pfam" id="PF00264">
    <property type="entry name" value="Tyrosinase"/>
    <property type="match status" value="1"/>
</dbReference>
<evidence type="ECO:0000256" key="1">
    <source>
        <dbReference type="ARBA" id="ARBA00022723"/>
    </source>
</evidence>
<evidence type="ECO:0000313" key="6">
    <source>
        <dbReference type="Proteomes" id="UP000076584"/>
    </source>
</evidence>
<name>A0A167AFV0_COLIC</name>
<dbReference type="PRINTS" id="PR00092">
    <property type="entry name" value="TYROSINASE"/>
</dbReference>
<evidence type="ECO:0000256" key="2">
    <source>
        <dbReference type="ARBA" id="ARBA00023008"/>
    </source>
</evidence>
<organism evidence="5 6">
    <name type="scientific">Colletotrichum incanum</name>
    <name type="common">Soybean anthracnose fungus</name>
    <dbReference type="NCBI Taxonomy" id="1573173"/>
    <lineage>
        <taxon>Eukaryota</taxon>
        <taxon>Fungi</taxon>
        <taxon>Dikarya</taxon>
        <taxon>Ascomycota</taxon>
        <taxon>Pezizomycotina</taxon>
        <taxon>Sordariomycetes</taxon>
        <taxon>Hypocreomycetidae</taxon>
        <taxon>Glomerellales</taxon>
        <taxon>Glomerellaceae</taxon>
        <taxon>Colletotrichum</taxon>
        <taxon>Colletotrichum spaethianum species complex</taxon>
    </lineage>
</organism>
<accession>A0A167AFV0</accession>
<dbReference type="PANTHER" id="PTHR11474:SF126">
    <property type="entry name" value="TYROSINASE-LIKE PROTEIN TYR-1-RELATED"/>
    <property type="match status" value="1"/>
</dbReference>
<dbReference type="GO" id="GO:0046872">
    <property type="term" value="F:metal ion binding"/>
    <property type="evidence" value="ECO:0007669"/>
    <property type="project" value="UniProtKB-KW"/>
</dbReference>
<dbReference type="PROSITE" id="PS00498">
    <property type="entry name" value="TYROSINASE_2"/>
    <property type="match status" value="1"/>
</dbReference>
<dbReference type="GO" id="GO:0016491">
    <property type="term" value="F:oxidoreductase activity"/>
    <property type="evidence" value="ECO:0007669"/>
    <property type="project" value="InterPro"/>
</dbReference>
<proteinExistence type="predicted"/>
<keyword evidence="2" id="KW-0186">Copper</keyword>
<dbReference type="PROSITE" id="PS00497">
    <property type="entry name" value="TYROSINASE_1"/>
    <property type="match status" value="1"/>
</dbReference>
<gene>
    <name evidence="5" type="ORF">CI238_05422</name>
</gene>
<feature type="domain" description="Tyrosinase copper-binding" evidence="4">
    <location>
        <begin position="210"/>
        <end position="221"/>
    </location>
</feature>